<keyword evidence="9" id="KW-1185">Reference proteome</keyword>
<evidence type="ECO:0000256" key="2">
    <source>
        <dbReference type="ARBA" id="ARBA00022448"/>
    </source>
</evidence>
<feature type="transmembrane region" description="Helical" evidence="6">
    <location>
        <begin position="155"/>
        <end position="174"/>
    </location>
</feature>
<evidence type="ECO:0000256" key="4">
    <source>
        <dbReference type="ARBA" id="ARBA00022989"/>
    </source>
</evidence>
<feature type="transmembrane region" description="Helical" evidence="6">
    <location>
        <begin position="104"/>
        <end position="128"/>
    </location>
</feature>
<evidence type="ECO:0000313" key="8">
    <source>
        <dbReference type="EMBL" id="MFD2612277.1"/>
    </source>
</evidence>
<evidence type="ECO:0000256" key="5">
    <source>
        <dbReference type="ARBA" id="ARBA00023136"/>
    </source>
</evidence>
<keyword evidence="3 6" id="KW-0812">Transmembrane</keyword>
<sequence length="332" mass="36568">MNKSFVLRQLAASLLTVFLAMILTFVLLRLTPGSAIDAWARGYAAQYNVTLEKAYEQVALMINYNPKEPIYEQFITYVSGLLKGNLGYSMVSQSVSVNEIIASALPWTLFVSSIALFISFTIGIFLGVQMAWRRKSLLEPIVSVYSILTNAVPDFIFAILLLIVFSYGLGWFPINGAYDPFLDVGFNLDFIVSVFYYAALPILTFVIAMIGDWALSMKGSAVSVIGEDYVEAARARGLPDSVIMKKYVRKNAIIPLVTQMAMALGGMLGGAILVENLFQYPGMGYYMGNAVGQRDYTVMQGILLFIAVTMVFANLIADLIYSKLDPRIKTGG</sequence>
<evidence type="ECO:0000256" key="6">
    <source>
        <dbReference type="RuleBase" id="RU363032"/>
    </source>
</evidence>
<dbReference type="InterPro" id="IPR000515">
    <property type="entry name" value="MetI-like"/>
</dbReference>
<proteinExistence type="inferred from homology"/>
<comment type="caution">
    <text evidence="8">The sequence shown here is derived from an EMBL/GenBank/DDBJ whole genome shotgun (WGS) entry which is preliminary data.</text>
</comment>
<keyword evidence="2 6" id="KW-0813">Transport</keyword>
<dbReference type="Proteomes" id="UP001597541">
    <property type="component" value="Unassembled WGS sequence"/>
</dbReference>
<gene>
    <name evidence="8" type="ORF">ACFSUF_07505</name>
</gene>
<protein>
    <submittedName>
        <fullName evidence="8">ABC transporter permease</fullName>
    </submittedName>
</protein>
<feature type="domain" description="ABC transmembrane type-1" evidence="7">
    <location>
        <begin position="105"/>
        <end position="321"/>
    </location>
</feature>
<name>A0ABW5PD79_9BACL</name>
<dbReference type="CDD" id="cd06261">
    <property type="entry name" value="TM_PBP2"/>
    <property type="match status" value="1"/>
</dbReference>
<dbReference type="Pfam" id="PF00528">
    <property type="entry name" value="BPD_transp_1"/>
    <property type="match status" value="1"/>
</dbReference>
<feature type="transmembrane region" description="Helical" evidence="6">
    <location>
        <begin position="194"/>
        <end position="215"/>
    </location>
</feature>
<evidence type="ECO:0000256" key="3">
    <source>
        <dbReference type="ARBA" id="ARBA00022692"/>
    </source>
</evidence>
<dbReference type="PROSITE" id="PS50928">
    <property type="entry name" value="ABC_TM1"/>
    <property type="match status" value="1"/>
</dbReference>
<keyword evidence="5 6" id="KW-0472">Membrane</keyword>
<organism evidence="8 9">
    <name type="scientific">Paenibacillus gansuensis</name>
    <dbReference type="NCBI Taxonomy" id="306542"/>
    <lineage>
        <taxon>Bacteria</taxon>
        <taxon>Bacillati</taxon>
        <taxon>Bacillota</taxon>
        <taxon>Bacilli</taxon>
        <taxon>Bacillales</taxon>
        <taxon>Paenibacillaceae</taxon>
        <taxon>Paenibacillus</taxon>
    </lineage>
</organism>
<evidence type="ECO:0000313" key="9">
    <source>
        <dbReference type="Proteomes" id="UP001597541"/>
    </source>
</evidence>
<dbReference type="SUPFAM" id="SSF161098">
    <property type="entry name" value="MetI-like"/>
    <property type="match status" value="1"/>
</dbReference>
<dbReference type="PANTHER" id="PTHR43376">
    <property type="entry name" value="OLIGOPEPTIDE TRANSPORT SYSTEM PERMEASE PROTEIN"/>
    <property type="match status" value="1"/>
</dbReference>
<comment type="similarity">
    <text evidence="6">Belongs to the binding-protein-dependent transport system permease family.</text>
</comment>
<evidence type="ECO:0000256" key="1">
    <source>
        <dbReference type="ARBA" id="ARBA00004141"/>
    </source>
</evidence>
<comment type="subcellular location">
    <subcellularLocation>
        <location evidence="6">Cell membrane</location>
        <topology evidence="6">Multi-pass membrane protein</topology>
    </subcellularLocation>
    <subcellularLocation>
        <location evidence="1">Membrane</location>
        <topology evidence="1">Multi-pass membrane protein</topology>
    </subcellularLocation>
</comment>
<evidence type="ECO:0000259" key="7">
    <source>
        <dbReference type="PROSITE" id="PS50928"/>
    </source>
</evidence>
<dbReference type="Gene3D" id="1.10.3720.10">
    <property type="entry name" value="MetI-like"/>
    <property type="match status" value="1"/>
</dbReference>
<dbReference type="PANTHER" id="PTHR43376:SF1">
    <property type="entry name" value="OLIGOPEPTIDE TRANSPORT SYSTEM PERMEASE PROTEIN"/>
    <property type="match status" value="1"/>
</dbReference>
<accession>A0ABW5PD79</accession>
<feature type="transmembrane region" description="Helical" evidence="6">
    <location>
        <begin position="298"/>
        <end position="321"/>
    </location>
</feature>
<feature type="transmembrane region" description="Helical" evidence="6">
    <location>
        <begin position="253"/>
        <end position="278"/>
    </location>
</feature>
<dbReference type="RefSeq" id="WP_377601639.1">
    <property type="nucleotide sequence ID" value="NZ_JBHUME010000005.1"/>
</dbReference>
<dbReference type="InterPro" id="IPR035906">
    <property type="entry name" value="MetI-like_sf"/>
</dbReference>
<dbReference type="EMBL" id="JBHUME010000005">
    <property type="protein sequence ID" value="MFD2612277.1"/>
    <property type="molecule type" value="Genomic_DNA"/>
</dbReference>
<reference evidence="9" key="1">
    <citation type="journal article" date="2019" name="Int. J. Syst. Evol. Microbiol.">
        <title>The Global Catalogue of Microorganisms (GCM) 10K type strain sequencing project: providing services to taxonomists for standard genome sequencing and annotation.</title>
        <authorList>
            <consortium name="The Broad Institute Genomics Platform"/>
            <consortium name="The Broad Institute Genome Sequencing Center for Infectious Disease"/>
            <person name="Wu L."/>
            <person name="Ma J."/>
        </authorList>
    </citation>
    <scope>NUCLEOTIDE SEQUENCE [LARGE SCALE GENOMIC DNA]</scope>
    <source>
        <strain evidence="9">KCTC 3950</strain>
    </source>
</reference>
<keyword evidence="4 6" id="KW-1133">Transmembrane helix</keyword>